<name>A0A2A4YRA1_9PROT</name>
<dbReference type="GO" id="GO:0032259">
    <property type="term" value="P:methylation"/>
    <property type="evidence" value="ECO:0007669"/>
    <property type="project" value="UniProtKB-KW"/>
</dbReference>
<protein>
    <submittedName>
        <fullName evidence="1">16S rRNA (Cytosine(1402)-N(4))-methyltransferase</fullName>
    </submittedName>
</protein>
<dbReference type="AlphaFoldDB" id="A0A2A4YRA1"/>
<dbReference type="GO" id="GO:0008168">
    <property type="term" value="F:methyltransferase activity"/>
    <property type="evidence" value="ECO:0007669"/>
    <property type="project" value="UniProtKB-KW"/>
</dbReference>
<dbReference type="SUPFAM" id="SSF53335">
    <property type="entry name" value="S-adenosyl-L-methionine-dependent methyltransferases"/>
    <property type="match status" value="1"/>
</dbReference>
<keyword evidence="1" id="KW-0489">Methyltransferase</keyword>
<evidence type="ECO:0000313" key="1">
    <source>
        <dbReference type="EMBL" id="PCI96845.1"/>
    </source>
</evidence>
<gene>
    <name evidence="1" type="primary">mraW</name>
    <name evidence="1" type="ORF">COB13_16895</name>
</gene>
<proteinExistence type="predicted"/>
<accession>A0A2A4YRA1</accession>
<reference key="1">
    <citation type="submission" date="2017-08" db="EMBL/GenBank/DDBJ databases">
        <title>A dynamic microbial community with high functional redundancy inhabits the cold, oxic subseafloor aquifer.</title>
        <authorList>
            <person name="Tully B.J."/>
            <person name="Wheat C.G."/>
            <person name="Glazer B.T."/>
            <person name="Huber J.A."/>
        </authorList>
    </citation>
    <scope>NUCLEOTIDE SEQUENCE [LARGE SCALE GENOMIC DNA]</scope>
</reference>
<keyword evidence="1" id="KW-0808">Transferase</keyword>
<comment type="caution">
    <text evidence="1">The sequence shown here is derived from an EMBL/GenBank/DDBJ whole genome shotgun (WGS) entry which is preliminary data.</text>
</comment>
<organism evidence="1">
    <name type="scientific">OCS116 cluster bacterium</name>
    <dbReference type="NCBI Taxonomy" id="2030921"/>
    <lineage>
        <taxon>Bacteria</taxon>
        <taxon>Pseudomonadati</taxon>
        <taxon>Pseudomonadota</taxon>
        <taxon>Alphaproteobacteria</taxon>
        <taxon>OCS116 cluster</taxon>
    </lineage>
</organism>
<sequence>MRQKIQNASSFIKKMVKSPQEIGAVMPSGKSLCRAMVQNLGVDQDELYVEVGVGTGVMTRALVEAGIPQENLYLFESEEGFIAELKQKFPKANIIHGDAQFLQKYLCQHGVGKVSKIVSSLPFKSLPKSVAANILEQFDMILKQNGKIVQFTYAVNEPYPASFKNICGFKAERKNYIAKNVPPATIWLYTRSPI</sequence>
<dbReference type="EMBL" id="NVUS01000037">
    <property type="protein sequence ID" value="PCI96845.1"/>
    <property type="molecule type" value="Genomic_DNA"/>
</dbReference>
<dbReference type="Gene3D" id="3.40.50.150">
    <property type="entry name" value="Vaccinia Virus protein VP39"/>
    <property type="match status" value="1"/>
</dbReference>
<dbReference type="InterPro" id="IPR029063">
    <property type="entry name" value="SAM-dependent_MTases_sf"/>
</dbReference>
<reference evidence="1" key="2">
    <citation type="journal article" date="2018" name="ISME J.">
        <title>A dynamic microbial community with high functional redundancy inhabits the cold, oxic subseafloor aquifer.</title>
        <authorList>
            <person name="Tully B.J."/>
            <person name="Wheat C.G."/>
            <person name="Glazer B.T."/>
            <person name="Huber J.A."/>
        </authorList>
    </citation>
    <scope>NUCLEOTIDE SEQUENCE</scope>
    <source>
        <strain evidence="1">NORP83</strain>
    </source>
</reference>
<dbReference type="CDD" id="cd02440">
    <property type="entry name" value="AdoMet_MTases"/>
    <property type="match status" value="1"/>
</dbReference>